<dbReference type="STRING" id="1450537.A0A395I141"/>
<dbReference type="PANTHER" id="PTHR28620">
    <property type="entry name" value="CENTROMERE PROTEIN V"/>
    <property type="match status" value="1"/>
</dbReference>
<dbReference type="EMBL" id="KZ824279">
    <property type="protein sequence ID" value="RAL13445.1"/>
    <property type="molecule type" value="Genomic_DNA"/>
</dbReference>
<dbReference type="InterPro" id="IPR052355">
    <property type="entry name" value="CENP-V-like"/>
</dbReference>
<dbReference type="PROSITE" id="PS51891">
    <property type="entry name" value="CENP_V_GFA"/>
    <property type="match status" value="1"/>
</dbReference>
<keyword evidence="3" id="KW-0862">Zinc</keyword>
<reference evidence="5 6" key="1">
    <citation type="submission" date="2018-02" db="EMBL/GenBank/DDBJ databases">
        <title>The genomes of Aspergillus section Nigri reveals drivers in fungal speciation.</title>
        <authorList>
            <consortium name="DOE Joint Genome Institute"/>
            <person name="Vesth T.C."/>
            <person name="Nybo J."/>
            <person name="Theobald S."/>
            <person name="Brandl J."/>
            <person name="Frisvad J.C."/>
            <person name="Nielsen K.F."/>
            <person name="Lyhne E.K."/>
            <person name="Kogle M.E."/>
            <person name="Kuo A."/>
            <person name="Riley R."/>
            <person name="Clum A."/>
            <person name="Nolan M."/>
            <person name="Lipzen A."/>
            <person name="Salamov A."/>
            <person name="Henrissat B."/>
            <person name="Wiebenga A."/>
            <person name="De vries R.P."/>
            <person name="Grigoriev I.V."/>
            <person name="Mortensen U.H."/>
            <person name="Andersen M.R."/>
            <person name="Baker S.E."/>
        </authorList>
    </citation>
    <scope>NUCLEOTIDE SEQUENCE [LARGE SCALE GENOMIC DNA]</scope>
    <source>
        <strain evidence="5 6">CBS 101889</strain>
    </source>
</reference>
<sequence>MPFPPTPTGESSSHTGTCHCGAVQFHFTISPPLPEYPVNNCNCSICSKNGYLLVYPLTKDFVIDQGEEKLRDYQFGERKVTHQFCGECGSSCFLRLPAAAQGMGFPPISPVNVRLLRDVDIDGLKLNKVDGRAFPPEYKA</sequence>
<dbReference type="InterPro" id="IPR006913">
    <property type="entry name" value="CENP-V/GFA"/>
</dbReference>
<dbReference type="Pfam" id="PF04828">
    <property type="entry name" value="GFA"/>
    <property type="match status" value="1"/>
</dbReference>
<proteinExistence type="inferred from homology"/>
<evidence type="ECO:0000259" key="4">
    <source>
        <dbReference type="PROSITE" id="PS51891"/>
    </source>
</evidence>
<gene>
    <name evidence="5" type="ORF">BO97DRAFT_404907</name>
</gene>
<evidence type="ECO:0000256" key="2">
    <source>
        <dbReference type="ARBA" id="ARBA00022723"/>
    </source>
</evidence>
<evidence type="ECO:0000256" key="1">
    <source>
        <dbReference type="ARBA" id="ARBA00005495"/>
    </source>
</evidence>
<dbReference type="Proteomes" id="UP000248961">
    <property type="component" value="Unassembled WGS sequence"/>
</dbReference>
<dbReference type="Gene3D" id="2.170.150.70">
    <property type="match status" value="1"/>
</dbReference>
<dbReference type="RefSeq" id="XP_025552599.1">
    <property type="nucleotide sequence ID" value="XM_025695065.1"/>
</dbReference>
<keyword evidence="6" id="KW-1185">Reference proteome</keyword>
<protein>
    <recommendedName>
        <fullName evidence="4">CENP-V/GFA domain-containing protein</fullName>
    </recommendedName>
</protein>
<feature type="domain" description="CENP-V/GFA" evidence="4">
    <location>
        <begin position="14"/>
        <end position="135"/>
    </location>
</feature>
<dbReference type="GO" id="GO:0016846">
    <property type="term" value="F:carbon-sulfur lyase activity"/>
    <property type="evidence" value="ECO:0007669"/>
    <property type="project" value="InterPro"/>
</dbReference>
<comment type="similarity">
    <text evidence="1">Belongs to the Gfa family.</text>
</comment>
<dbReference type="PANTHER" id="PTHR28620:SF1">
    <property type="entry name" value="CENP-V_GFA DOMAIN-CONTAINING PROTEIN"/>
    <property type="match status" value="1"/>
</dbReference>
<dbReference type="InterPro" id="IPR011057">
    <property type="entry name" value="Mss4-like_sf"/>
</dbReference>
<evidence type="ECO:0000256" key="3">
    <source>
        <dbReference type="ARBA" id="ARBA00022833"/>
    </source>
</evidence>
<dbReference type="GO" id="GO:0046872">
    <property type="term" value="F:metal ion binding"/>
    <property type="evidence" value="ECO:0007669"/>
    <property type="project" value="UniProtKB-KW"/>
</dbReference>
<dbReference type="OrthoDB" id="2993351at2759"/>
<name>A0A395I141_ASPHC</name>
<dbReference type="AlphaFoldDB" id="A0A395I141"/>
<dbReference type="SUPFAM" id="SSF51316">
    <property type="entry name" value="Mss4-like"/>
    <property type="match status" value="1"/>
</dbReference>
<organism evidence="5 6">
    <name type="scientific">Aspergillus homomorphus (strain CBS 101889)</name>
    <dbReference type="NCBI Taxonomy" id="1450537"/>
    <lineage>
        <taxon>Eukaryota</taxon>
        <taxon>Fungi</taxon>
        <taxon>Dikarya</taxon>
        <taxon>Ascomycota</taxon>
        <taxon>Pezizomycotina</taxon>
        <taxon>Eurotiomycetes</taxon>
        <taxon>Eurotiomycetidae</taxon>
        <taxon>Eurotiales</taxon>
        <taxon>Aspergillaceae</taxon>
        <taxon>Aspergillus</taxon>
        <taxon>Aspergillus subgen. Circumdati</taxon>
    </lineage>
</organism>
<keyword evidence="2" id="KW-0479">Metal-binding</keyword>
<evidence type="ECO:0000313" key="6">
    <source>
        <dbReference type="Proteomes" id="UP000248961"/>
    </source>
</evidence>
<dbReference type="GeneID" id="37199354"/>
<accession>A0A395I141</accession>
<evidence type="ECO:0000313" key="5">
    <source>
        <dbReference type="EMBL" id="RAL13445.1"/>
    </source>
</evidence>
<dbReference type="VEuPathDB" id="FungiDB:BO97DRAFT_404907"/>